<dbReference type="InterPro" id="IPR002641">
    <property type="entry name" value="PNPLA_dom"/>
</dbReference>
<dbReference type="PANTHER" id="PTHR14226:SF76">
    <property type="entry name" value="NTE FAMILY PROTEIN RSSA"/>
    <property type="match status" value="1"/>
</dbReference>
<evidence type="ECO:0000256" key="3">
    <source>
        <dbReference type="ARBA" id="ARBA00023098"/>
    </source>
</evidence>
<feature type="signal peptide" evidence="5">
    <location>
        <begin position="1"/>
        <end position="25"/>
    </location>
</feature>
<evidence type="ECO:0000256" key="4">
    <source>
        <dbReference type="PROSITE-ProRule" id="PRU01161"/>
    </source>
</evidence>
<evidence type="ECO:0000256" key="2">
    <source>
        <dbReference type="ARBA" id="ARBA00022963"/>
    </source>
</evidence>
<dbReference type="PROSITE" id="PS51257">
    <property type="entry name" value="PROKAR_LIPOPROTEIN"/>
    <property type="match status" value="1"/>
</dbReference>
<proteinExistence type="predicted"/>
<dbReference type="GO" id="GO:0016042">
    <property type="term" value="P:lipid catabolic process"/>
    <property type="evidence" value="ECO:0007669"/>
    <property type="project" value="UniProtKB-UniRule"/>
</dbReference>
<evidence type="ECO:0000256" key="5">
    <source>
        <dbReference type="SAM" id="SignalP"/>
    </source>
</evidence>
<gene>
    <name evidence="7" type="ORF">HNQ59_001755</name>
</gene>
<keyword evidence="3 4" id="KW-0443">Lipid metabolism</keyword>
<dbReference type="Gene3D" id="3.40.1090.10">
    <property type="entry name" value="Cytosolic phospholipase A2 catalytic domain"/>
    <property type="match status" value="2"/>
</dbReference>
<sequence>MRRFLLPVFLLALLSACTTLPDATAVDPTKIKPAEPVKTAKPYVKPKIALALGGGAAKGFAHIGVIRTLEANGIVPDIVVGTSAGSVVGALYAGGLSGNEMLSMVGQVNSDSIADFTFSTKGFIKGEELQSFVNRLLHNRPIEKLPKPFAAVATDLRTGRMVTFRQGNTGQAVRASSSVPGVFEPVIISGAEYVDGGLTSPVPVRAAKAMGADIVIAIDISAKPSNTKVNGMLDILLQTVNIMGQSISNYEMNDADVVIRPAVGRIGGADFDSKYEAVSAGEKAAVAALPYIRQKIGNWKG</sequence>
<feature type="chain" id="PRO_5032823871" evidence="5">
    <location>
        <begin position="26"/>
        <end position="301"/>
    </location>
</feature>
<evidence type="ECO:0000259" key="6">
    <source>
        <dbReference type="PROSITE" id="PS51635"/>
    </source>
</evidence>
<keyword evidence="5" id="KW-0732">Signal</keyword>
<feature type="short sequence motif" description="GXSXG" evidence="4">
    <location>
        <begin position="81"/>
        <end position="85"/>
    </location>
</feature>
<name>A0A840MPQ8_9PROT</name>
<protein>
    <submittedName>
        <fullName evidence="7">NTE family protein</fullName>
    </submittedName>
</protein>
<evidence type="ECO:0000256" key="1">
    <source>
        <dbReference type="ARBA" id="ARBA00022801"/>
    </source>
</evidence>
<evidence type="ECO:0000313" key="7">
    <source>
        <dbReference type="EMBL" id="MBB5018466.1"/>
    </source>
</evidence>
<feature type="short sequence motif" description="DGA/G" evidence="4">
    <location>
        <begin position="195"/>
        <end position="197"/>
    </location>
</feature>
<accession>A0A840MPQ8</accession>
<dbReference type="GO" id="GO:0016787">
    <property type="term" value="F:hydrolase activity"/>
    <property type="evidence" value="ECO:0007669"/>
    <property type="project" value="UniProtKB-UniRule"/>
</dbReference>
<dbReference type="RefSeq" id="WP_184037783.1">
    <property type="nucleotide sequence ID" value="NZ_JACHHY010000009.1"/>
</dbReference>
<keyword evidence="1 4" id="KW-0378">Hydrolase</keyword>
<feature type="active site" description="Nucleophile" evidence="4">
    <location>
        <position position="83"/>
    </location>
</feature>
<comment type="caution">
    <text evidence="7">The sequence shown here is derived from an EMBL/GenBank/DDBJ whole genome shotgun (WGS) entry which is preliminary data.</text>
</comment>
<dbReference type="PROSITE" id="PS51635">
    <property type="entry name" value="PNPLA"/>
    <property type="match status" value="1"/>
</dbReference>
<dbReference type="SUPFAM" id="SSF52151">
    <property type="entry name" value="FabD/lysophospholipase-like"/>
    <property type="match status" value="1"/>
</dbReference>
<feature type="active site" description="Proton acceptor" evidence="4">
    <location>
        <position position="195"/>
    </location>
</feature>
<keyword evidence="8" id="KW-1185">Reference proteome</keyword>
<dbReference type="InterPro" id="IPR050301">
    <property type="entry name" value="NTE"/>
</dbReference>
<evidence type="ECO:0000313" key="8">
    <source>
        <dbReference type="Proteomes" id="UP000575898"/>
    </source>
</evidence>
<feature type="domain" description="PNPLA" evidence="6">
    <location>
        <begin position="50"/>
        <end position="208"/>
    </location>
</feature>
<keyword evidence="2 4" id="KW-0442">Lipid degradation</keyword>
<dbReference type="AlphaFoldDB" id="A0A840MPQ8"/>
<dbReference type="EMBL" id="JACHHY010000009">
    <property type="protein sequence ID" value="MBB5018466.1"/>
    <property type="molecule type" value="Genomic_DNA"/>
</dbReference>
<organism evidence="7 8">
    <name type="scientific">Chitinivorax tropicus</name>
    <dbReference type="NCBI Taxonomy" id="714531"/>
    <lineage>
        <taxon>Bacteria</taxon>
        <taxon>Pseudomonadati</taxon>
        <taxon>Pseudomonadota</taxon>
        <taxon>Betaproteobacteria</taxon>
        <taxon>Chitinivorax</taxon>
    </lineage>
</organism>
<comment type="caution">
    <text evidence="4">Lacks conserved residue(s) required for the propagation of feature annotation.</text>
</comment>
<dbReference type="PANTHER" id="PTHR14226">
    <property type="entry name" value="NEUROPATHY TARGET ESTERASE/SWISS CHEESE D.MELANOGASTER"/>
    <property type="match status" value="1"/>
</dbReference>
<dbReference type="InterPro" id="IPR016035">
    <property type="entry name" value="Acyl_Trfase/lysoPLipase"/>
</dbReference>
<dbReference type="CDD" id="cd07205">
    <property type="entry name" value="Pat_PNPLA6_PNPLA7_NTE1_like"/>
    <property type="match status" value="1"/>
</dbReference>
<reference evidence="7 8" key="1">
    <citation type="submission" date="2020-08" db="EMBL/GenBank/DDBJ databases">
        <title>Genomic Encyclopedia of Type Strains, Phase IV (KMG-IV): sequencing the most valuable type-strain genomes for metagenomic binning, comparative biology and taxonomic classification.</title>
        <authorList>
            <person name="Goeker M."/>
        </authorList>
    </citation>
    <scope>NUCLEOTIDE SEQUENCE [LARGE SCALE GENOMIC DNA]</scope>
    <source>
        <strain evidence="7 8">DSM 27165</strain>
    </source>
</reference>
<dbReference type="Proteomes" id="UP000575898">
    <property type="component" value="Unassembled WGS sequence"/>
</dbReference>
<dbReference type="Pfam" id="PF01734">
    <property type="entry name" value="Patatin"/>
    <property type="match status" value="1"/>
</dbReference>